<evidence type="ECO:0000256" key="9">
    <source>
        <dbReference type="SAM" id="MobiDB-lite"/>
    </source>
</evidence>
<keyword evidence="6 7" id="KW-0539">Nucleus</keyword>
<feature type="domain" description="Homeobox" evidence="10">
    <location>
        <begin position="98"/>
        <end position="158"/>
    </location>
</feature>
<dbReference type="PANTHER" id="PTHR45793:SF5">
    <property type="entry name" value="HOMEOTIC PROTEIN OCELLILESS"/>
    <property type="match status" value="1"/>
</dbReference>
<dbReference type="InterPro" id="IPR009057">
    <property type="entry name" value="Homeodomain-like_sf"/>
</dbReference>
<organism evidence="11 12">
    <name type="scientific">Potamilus streckersoni</name>
    <dbReference type="NCBI Taxonomy" id="2493646"/>
    <lineage>
        <taxon>Eukaryota</taxon>
        <taxon>Metazoa</taxon>
        <taxon>Spiralia</taxon>
        <taxon>Lophotrochozoa</taxon>
        <taxon>Mollusca</taxon>
        <taxon>Bivalvia</taxon>
        <taxon>Autobranchia</taxon>
        <taxon>Heteroconchia</taxon>
        <taxon>Palaeoheterodonta</taxon>
        <taxon>Unionida</taxon>
        <taxon>Unionoidea</taxon>
        <taxon>Unionidae</taxon>
        <taxon>Ambleminae</taxon>
        <taxon>Lampsilini</taxon>
        <taxon>Potamilus</taxon>
    </lineage>
</organism>
<sequence length="320" mass="35731">MSSDLILLKTERAEYWDLSVHGEGSGIPFSNTAYNKLEYDPVPEQTYHSLPTEMTSMTYPPVSSIPNKGVPYSVNGISLSSTNVDMLHPGMGYASNSRKQRRERTTFTRAQLDVLEALFQKTRYPDIFMREEVALKITLPESRVQVWFKNRRAKCRQQQKAQEGKTKTPTPKKSKSPPPPSSSPGVYCKPSPVSSPVGNGNMNTSASIWSPVPPVNDLMNSNSCMQRGTYSMPNTQHTAYSHQNYGHSAYYGNMDYLSQMQLPVMHGNQVTNSMTGITNSYPNQYGPLPGHQGIQGLARSNHGDCLEYKDTSSWAKFQVL</sequence>
<dbReference type="InterPro" id="IPR001356">
    <property type="entry name" value="HD"/>
</dbReference>
<comment type="caution">
    <text evidence="11">The sequence shown here is derived from an EMBL/GenBank/DDBJ whole genome shotgun (WGS) entry which is preliminary data.</text>
</comment>
<dbReference type="PROSITE" id="PS00027">
    <property type="entry name" value="HOMEOBOX_1"/>
    <property type="match status" value="1"/>
</dbReference>
<proteinExistence type="predicted"/>
<name>A0AAE0S9W4_9BIVA</name>
<feature type="region of interest" description="Disordered" evidence="9">
    <location>
        <begin position="153"/>
        <end position="199"/>
    </location>
</feature>
<evidence type="ECO:0000256" key="4">
    <source>
        <dbReference type="ARBA" id="ARBA00023125"/>
    </source>
</evidence>
<dbReference type="InterPro" id="IPR017970">
    <property type="entry name" value="Homeobox_CS"/>
</dbReference>
<dbReference type="GO" id="GO:0045944">
    <property type="term" value="P:positive regulation of transcription by RNA polymerase II"/>
    <property type="evidence" value="ECO:0007669"/>
    <property type="project" value="UniProtKB-ARBA"/>
</dbReference>
<evidence type="ECO:0000256" key="6">
    <source>
        <dbReference type="ARBA" id="ARBA00023242"/>
    </source>
</evidence>
<evidence type="ECO:0000256" key="8">
    <source>
        <dbReference type="RuleBase" id="RU000682"/>
    </source>
</evidence>
<dbReference type="GO" id="GO:0000981">
    <property type="term" value="F:DNA-binding transcription factor activity, RNA polymerase II-specific"/>
    <property type="evidence" value="ECO:0007669"/>
    <property type="project" value="InterPro"/>
</dbReference>
<evidence type="ECO:0000256" key="3">
    <source>
        <dbReference type="ARBA" id="ARBA00022902"/>
    </source>
</evidence>
<reference evidence="11" key="2">
    <citation type="journal article" date="2021" name="Genome Biol. Evol.">
        <title>Developing a high-quality reference genome for a parasitic bivalve with doubly uniparental inheritance (Bivalvia: Unionida).</title>
        <authorList>
            <person name="Smith C.H."/>
        </authorList>
    </citation>
    <scope>NUCLEOTIDE SEQUENCE</scope>
    <source>
        <strain evidence="11">CHS0354</strain>
        <tissue evidence="11">Mantle</tissue>
    </source>
</reference>
<dbReference type="GO" id="GO:0005634">
    <property type="term" value="C:nucleus"/>
    <property type="evidence" value="ECO:0007669"/>
    <property type="project" value="UniProtKB-SubCell"/>
</dbReference>
<dbReference type="FunFam" id="1.10.10.60:FF:000068">
    <property type="entry name" value="Orthodenticle homeobox 1"/>
    <property type="match status" value="1"/>
</dbReference>
<feature type="DNA-binding region" description="Homeobox" evidence="7">
    <location>
        <begin position="100"/>
        <end position="159"/>
    </location>
</feature>
<comment type="subcellular location">
    <subcellularLocation>
        <location evidence="1 7 8">Nucleus</location>
    </subcellularLocation>
</comment>
<feature type="compositionally biased region" description="Low complexity" evidence="9">
    <location>
        <begin position="158"/>
        <end position="169"/>
    </location>
</feature>
<protein>
    <recommendedName>
        <fullName evidence="10">Homeobox domain-containing protein</fullName>
    </recommendedName>
</protein>
<keyword evidence="2" id="KW-0217">Developmental protein</keyword>
<evidence type="ECO:0000256" key="2">
    <source>
        <dbReference type="ARBA" id="ARBA00022473"/>
    </source>
</evidence>
<reference evidence="11" key="1">
    <citation type="journal article" date="2021" name="Genome Biol. Evol.">
        <title>A High-Quality Reference Genome for a Parasitic Bivalve with Doubly Uniparental Inheritance (Bivalvia: Unionida).</title>
        <authorList>
            <person name="Smith C.H."/>
        </authorList>
    </citation>
    <scope>NUCLEOTIDE SEQUENCE</scope>
    <source>
        <strain evidence="11">CHS0354</strain>
    </source>
</reference>
<dbReference type="Gene3D" id="1.10.10.60">
    <property type="entry name" value="Homeodomain-like"/>
    <property type="match status" value="1"/>
</dbReference>
<keyword evidence="12" id="KW-1185">Reference proteome</keyword>
<keyword evidence="3" id="KW-0524">Neurogenesis</keyword>
<dbReference type="CDD" id="cd00086">
    <property type="entry name" value="homeodomain"/>
    <property type="match status" value="1"/>
</dbReference>
<dbReference type="Pfam" id="PF00046">
    <property type="entry name" value="Homeodomain"/>
    <property type="match status" value="1"/>
</dbReference>
<gene>
    <name evidence="11" type="ORF">CHS0354_042759</name>
</gene>
<evidence type="ECO:0000313" key="11">
    <source>
        <dbReference type="EMBL" id="KAK3587794.1"/>
    </source>
</evidence>
<dbReference type="SUPFAM" id="SSF46689">
    <property type="entry name" value="Homeodomain-like"/>
    <property type="match status" value="1"/>
</dbReference>
<dbReference type="SMART" id="SM00389">
    <property type="entry name" value="HOX"/>
    <property type="match status" value="1"/>
</dbReference>
<dbReference type="Proteomes" id="UP001195483">
    <property type="component" value="Unassembled WGS sequence"/>
</dbReference>
<dbReference type="PROSITE" id="PS50071">
    <property type="entry name" value="HOMEOBOX_2"/>
    <property type="match status" value="1"/>
</dbReference>
<evidence type="ECO:0000256" key="5">
    <source>
        <dbReference type="ARBA" id="ARBA00023155"/>
    </source>
</evidence>
<reference evidence="11" key="3">
    <citation type="submission" date="2023-05" db="EMBL/GenBank/DDBJ databases">
        <authorList>
            <person name="Smith C.H."/>
        </authorList>
    </citation>
    <scope>NUCLEOTIDE SEQUENCE</scope>
    <source>
        <strain evidence="11">CHS0354</strain>
        <tissue evidence="11">Mantle</tissue>
    </source>
</reference>
<keyword evidence="5 7" id="KW-0371">Homeobox</keyword>
<keyword evidence="4 7" id="KW-0238">DNA-binding</keyword>
<accession>A0AAE0S9W4</accession>
<evidence type="ECO:0000313" key="12">
    <source>
        <dbReference type="Proteomes" id="UP001195483"/>
    </source>
</evidence>
<evidence type="ECO:0000259" key="10">
    <source>
        <dbReference type="PROSITE" id="PS50071"/>
    </source>
</evidence>
<evidence type="ECO:0000256" key="1">
    <source>
        <dbReference type="ARBA" id="ARBA00004123"/>
    </source>
</evidence>
<dbReference type="AlphaFoldDB" id="A0AAE0S9W4"/>
<evidence type="ECO:0000256" key="7">
    <source>
        <dbReference type="PROSITE-ProRule" id="PRU00108"/>
    </source>
</evidence>
<dbReference type="GO" id="GO:0007399">
    <property type="term" value="P:nervous system development"/>
    <property type="evidence" value="ECO:0007669"/>
    <property type="project" value="UniProtKB-KW"/>
</dbReference>
<dbReference type="PANTHER" id="PTHR45793">
    <property type="entry name" value="HOMEOBOX PROTEIN"/>
    <property type="match status" value="1"/>
</dbReference>
<dbReference type="GO" id="GO:0000978">
    <property type="term" value="F:RNA polymerase II cis-regulatory region sequence-specific DNA binding"/>
    <property type="evidence" value="ECO:0007669"/>
    <property type="project" value="TreeGrafter"/>
</dbReference>
<dbReference type="EMBL" id="JAEAOA010002357">
    <property type="protein sequence ID" value="KAK3587794.1"/>
    <property type="molecule type" value="Genomic_DNA"/>
</dbReference>